<dbReference type="AlphaFoldDB" id="A0A8B8UU20"/>
<reference evidence="1" key="3">
    <citation type="submission" date="2025-07" db="EMBL/GenBank/DDBJ databases">
        <authorList>
            <consortium name="NCBI Genome Project"/>
        </authorList>
    </citation>
    <scope>NUCLEOTIDE SEQUENCE</scope>
    <source>
        <strain evidence="1">CBS432</strain>
    </source>
</reference>
<dbReference type="VEuPathDB" id="FungiDB:SPAR_J01740"/>
<name>A0A8B8UU20_SACPA</name>
<accession>A0A8B8UU20</accession>
<proteinExistence type="predicted"/>
<reference evidence="1" key="1">
    <citation type="journal article" date="2017" name="Nat. Genet.">
        <title>Contrasting evolutionary genome dynamics between domesticated and wild yeasts.</title>
        <authorList>
            <person name="Yue J.X."/>
            <person name="Li J."/>
            <person name="Aigrain L."/>
            <person name="Hallin J."/>
            <person name="Persson K."/>
            <person name="Oliver K."/>
            <person name="Bergstrom A."/>
            <person name="Coupland P."/>
            <person name="Warringer J."/>
            <person name="Lagomarsino M.C."/>
            <person name="Fischer G."/>
            <person name="Durbin R."/>
            <person name="Liti G."/>
        </authorList>
    </citation>
    <scope>NUCLEOTIDE SEQUENCE</scope>
    <source>
        <strain evidence="1">CBS432</strain>
    </source>
</reference>
<sequence>MRVFFTLLSKKLKNQLVVRQSTTMHSSDPFSKFIVTKDTKPLSLCDLQRSDSINSAMGLHVGNTVLSTLTDLQKKEEINWDPVQFVASKLRGVISPIQAYVTIGKKFCPHSLVYNSRFFQLHYFPEDHFMSCFRKSKPAITVKSNKKFYLNGKVFNKDQKYFNESRISKADEVELSKIHTVMTRLTSKYRNNIPSEFAYLRRDLKSKVKTTFIKEWCRLNGDKAIWEYSNRNKPSNINPTSIKDTPKKSFLDNSGRSTVGTAKDGYYLYIVSIFPDKDMLSEFNDEVNRSVQKVANLDWDKFLIPKKGAKGKTWVETFNDSINVQTVNKILEISKFPFELRREQLKG</sequence>
<evidence type="ECO:0000313" key="1">
    <source>
        <dbReference type="RefSeq" id="XP_033767254.1"/>
    </source>
</evidence>
<dbReference type="KEGG" id="spao:SPAR_J01740"/>
<reference evidence="1" key="2">
    <citation type="submission" date="2020-01" db="EMBL/GenBank/DDBJ databases">
        <title>Population-level Yeast Reference Genomes.</title>
        <authorList>
            <person name="Yue J.-X."/>
        </authorList>
    </citation>
    <scope>NUCLEOTIDE SEQUENCE</scope>
    <source>
        <strain evidence="1">CBS432</strain>
    </source>
</reference>
<reference evidence="1" key="4">
    <citation type="submission" date="2025-08" db="UniProtKB">
        <authorList>
            <consortium name="RefSeq"/>
        </authorList>
    </citation>
    <scope>IDENTIFICATION</scope>
    <source>
        <strain evidence="1">CBS432</strain>
    </source>
</reference>
<dbReference type="GeneID" id="54631583"/>
<gene>
    <name evidence="1" type="primary">PET130</name>
    <name evidence="1" type="ORF">SPAR_J01740</name>
</gene>
<dbReference type="RefSeq" id="XP_033767254.1">
    <property type="nucleotide sequence ID" value="XM_033911363.1"/>
</dbReference>
<dbReference type="OrthoDB" id="4062049at2759"/>
<protein>
    <submittedName>
        <fullName evidence="1">Pet130p</fullName>
    </submittedName>
</protein>
<organism evidence="1">
    <name type="scientific">Saccharomyces paradoxus</name>
    <name type="common">Yeast</name>
    <name type="synonym">Saccharomyces douglasii</name>
    <dbReference type="NCBI Taxonomy" id="27291"/>
    <lineage>
        <taxon>Eukaryota</taxon>
        <taxon>Fungi</taxon>
        <taxon>Dikarya</taxon>
        <taxon>Ascomycota</taxon>
        <taxon>Saccharomycotina</taxon>
        <taxon>Saccharomycetes</taxon>
        <taxon>Saccharomycetales</taxon>
        <taxon>Saccharomycetaceae</taxon>
        <taxon>Saccharomyces</taxon>
    </lineage>
</organism>